<dbReference type="SUPFAM" id="SSF53383">
    <property type="entry name" value="PLP-dependent transferases"/>
    <property type="match status" value="1"/>
</dbReference>
<dbReference type="FunFam" id="3.40.640.10:FF:000077">
    <property type="entry name" value="Spore coat polysaccharide biosynthesis protein spsC"/>
    <property type="match status" value="1"/>
</dbReference>
<dbReference type="Pfam" id="PF01041">
    <property type="entry name" value="DegT_DnrJ_EryC1"/>
    <property type="match status" value="1"/>
</dbReference>
<feature type="active site" description="Proton acceptor" evidence="1">
    <location>
        <position position="199"/>
    </location>
</feature>
<evidence type="ECO:0000256" key="1">
    <source>
        <dbReference type="PIRSR" id="PIRSR000390-1"/>
    </source>
</evidence>
<dbReference type="EC" id="2.6.1.87" evidence="5"/>
<proteinExistence type="inferred from homology"/>
<dbReference type="PANTHER" id="PTHR30244">
    <property type="entry name" value="TRANSAMINASE"/>
    <property type="match status" value="1"/>
</dbReference>
<organism evidence="4 6">
    <name type="scientific">Streptococcus pneumoniae</name>
    <dbReference type="NCBI Taxonomy" id="1313"/>
    <lineage>
        <taxon>Bacteria</taxon>
        <taxon>Bacillati</taxon>
        <taxon>Bacillota</taxon>
        <taxon>Bacilli</taxon>
        <taxon>Lactobacillales</taxon>
        <taxon>Streptococcaceae</taxon>
        <taxon>Streptococcus</taxon>
    </lineage>
</organism>
<reference evidence="4 6" key="1">
    <citation type="submission" date="2017-07" db="EMBL/GenBank/DDBJ databases">
        <title>Invasive disease caused simultaneously by more than one serotype of Streptococcus pneumoniae, South Africa.</title>
        <authorList>
            <person name="Ndlangisa K."/>
            <person name="Du Plessis M."/>
            <person name="Von Gottberg A."/>
        </authorList>
    </citation>
    <scope>NUCLEOTIDE SEQUENCE [LARGE SCALE GENOMIC DNA]</scope>
    <source>
        <strain evidence="4 6">8227-15B</strain>
    </source>
</reference>
<evidence type="ECO:0000313" key="4">
    <source>
        <dbReference type="EMBL" id="OYL28672.1"/>
    </source>
</evidence>
<sequence>MPNYNIPFSPPDITEAEIAEVADTLRSGWITTGPKTKELERCLSLYTQTPKTVCLNSATAALELILRVLEVGPGDEVIVPAMTYTASCSVITHVGATPVMVDIQADTFEMDYDLLEQAITEKTKVIIPVELAGIVCDYDRLFQVVEKKRDFFTASSKWQKAFNRIVIVSDSAHALGSTYKGQPSGSIADFTSFSFHAVKNFTTAEGGSATWKANPVIDDEEMYKEFQILSLHGQTKDALAKMQLGSWEYDIVTPAYKCNMTDIMASLGLVQLDRYPSLLQRRKDIVDRYDSGFAGSRIHPLAHKTETVESSRHLYITRVEGASLEERNLIIQELAKAGIASNVHYKPLPLLTAYKNLGFDMTNYPKAYAFFENEITLPLHTKLSDEEVDYIIETFKTVSEKVLTLSKNDKLQSSESDPVLKKSN</sequence>
<comment type="similarity">
    <text evidence="3">Belongs to the DegT/DnrJ/EryC1 family.</text>
</comment>
<evidence type="ECO:0000313" key="6">
    <source>
        <dbReference type="Proteomes" id="UP000214939"/>
    </source>
</evidence>
<dbReference type="AlphaFoldDB" id="A0AA44S6J9"/>
<dbReference type="GO" id="GO:0000271">
    <property type="term" value="P:polysaccharide biosynthetic process"/>
    <property type="evidence" value="ECO:0007669"/>
    <property type="project" value="TreeGrafter"/>
</dbReference>
<dbReference type="FunFam" id="3.90.1150.10:FF:000092">
    <property type="entry name" value="Capsular polysaccharide biosynthesis protein"/>
    <property type="match status" value="1"/>
</dbReference>
<keyword evidence="2 3" id="KW-0663">Pyridoxal phosphate</keyword>
<dbReference type="InterPro" id="IPR015422">
    <property type="entry name" value="PyrdxlP-dep_Trfase_small"/>
</dbReference>
<evidence type="ECO:0000256" key="2">
    <source>
        <dbReference type="PIRSR" id="PIRSR000390-2"/>
    </source>
</evidence>
<evidence type="ECO:0000256" key="3">
    <source>
        <dbReference type="RuleBase" id="RU004508"/>
    </source>
</evidence>
<dbReference type="Gene3D" id="3.90.1150.10">
    <property type="entry name" value="Aspartate Aminotransferase, domain 1"/>
    <property type="match status" value="1"/>
</dbReference>
<dbReference type="RefSeq" id="WP_050150267.1">
    <property type="nucleotide sequence ID" value="NZ_CLDD01000007.1"/>
</dbReference>
<feature type="modified residue" description="N6-(pyridoxal phosphate)lysine" evidence="2">
    <location>
        <position position="199"/>
    </location>
</feature>
<reference evidence="5 7" key="2">
    <citation type="submission" date="2019-04" db="EMBL/GenBank/DDBJ databases">
        <authorList>
            <consortium name="Pathogen Informatics"/>
        </authorList>
    </citation>
    <scope>NUCLEOTIDE SEQUENCE [LARGE SCALE GENOMIC DNA]</scope>
    <source>
        <strain evidence="5 7">GPSC47</strain>
    </source>
</reference>
<name>A0AA44S6J9_STREE</name>
<dbReference type="Proteomes" id="UP000312530">
    <property type="component" value="Unassembled WGS sequence"/>
</dbReference>
<comment type="caution">
    <text evidence="4">The sequence shown here is derived from an EMBL/GenBank/DDBJ whole genome shotgun (WGS) entry which is preliminary data.</text>
</comment>
<dbReference type="InterPro" id="IPR015421">
    <property type="entry name" value="PyrdxlP-dep_Trfase_major"/>
</dbReference>
<gene>
    <name evidence="5" type="primary">arnB</name>
    <name evidence="4" type="ORF">A5N45_06205</name>
    <name evidence="5" type="ORF">SAMEA2696453_02064</name>
</gene>
<dbReference type="PANTHER" id="PTHR30244:SF34">
    <property type="entry name" value="DTDP-4-AMINO-4,6-DIDEOXYGALACTOSE TRANSAMINASE"/>
    <property type="match status" value="1"/>
</dbReference>
<dbReference type="EMBL" id="NNBW01000079">
    <property type="protein sequence ID" value="OYL28672.1"/>
    <property type="molecule type" value="Genomic_DNA"/>
</dbReference>
<evidence type="ECO:0000313" key="5">
    <source>
        <dbReference type="EMBL" id="VOG87639.1"/>
    </source>
</evidence>
<evidence type="ECO:0000313" key="7">
    <source>
        <dbReference type="Proteomes" id="UP000312530"/>
    </source>
</evidence>
<dbReference type="EMBL" id="CAAULE010000025">
    <property type="protein sequence ID" value="VOG87639.1"/>
    <property type="molecule type" value="Genomic_DNA"/>
</dbReference>
<protein>
    <submittedName>
        <fullName evidence="4">Capsular biosynthesis protein</fullName>
    </submittedName>
    <submittedName>
        <fullName evidence="5">Capsular polysaccharide biosynthesis protein</fullName>
        <ecNumber evidence="5">2.6.1.87</ecNumber>
    </submittedName>
</protein>
<keyword evidence="5" id="KW-0032">Aminotransferase</keyword>
<dbReference type="Gene3D" id="3.40.640.10">
    <property type="entry name" value="Type I PLP-dependent aspartate aminotransferase-like (Major domain)"/>
    <property type="match status" value="1"/>
</dbReference>
<keyword evidence="5" id="KW-0808">Transferase</keyword>
<accession>A0AA44S6J9</accession>
<dbReference type="InterPro" id="IPR000653">
    <property type="entry name" value="DegT/StrS_aminotransferase"/>
</dbReference>
<dbReference type="PIRSF" id="PIRSF000390">
    <property type="entry name" value="PLP_StrS"/>
    <property type="match status" value="1"/>
</dbReference>
<dbReference type="CDD" id="cd00616">
    <property type="entry name" value="AHBA_syn"/>
    <property type="match status" value="1"/>
</dbReference>
<dbReference type="InterPro" id="IPR015424">
    <property type="entry name" value="PyrdxlP-dep_Trfase"/>
</dbReference>
<dbReference type="GO" id="GO:0030170">
    <property type="term" value="F:pyridoxal phosphate binding"/>
    <property type="evidence" value="ECO:0007669"/>
    <property type="project" value="TreeGrafter"/>
</dbReference>
<dbReference type="GO" id="GO:0099620">
    <property type="term" value="F:UDP-4-amino-4-deoxy-L-arabinose aminotransferase"/>
    <property type="evidence" value="ECO:0007669"/>
    <property type="project" value="UniProtKB-EC"/>
</dbReference>
<dbReference type="Proteomes" id="UP000214939">
    <property type="component" value="Unassembled WGS sequence"/>
</dbReference>